<reference evidence="1" key="1">
    <citation type="journal article" date="2014" name="Front. Microbiol.">
        <title>High frequency of phylogenetically diverse reductive dehalogenase-homologous genes in deep subseafloor sedimentary metagenomes.</title>
        <authorList>
            <person name="Kawai M."/>
            <person name="Futagami T."/>
            <person name="Toyoda A."/>
            <person name="Takaki Y."/>
            <person name="Nishi S."/>
            <person name="Hori S."/>
            <person name="Arai W."/>
            <person name="Tsubouchi T."/>
            <person name="Morono Y."/>
            <person name="Uchiyama I."/>
            <person name="Ito T."/>
            <person name="Fujiyama A."/>
            <person name="Inagaki F."/>
            <person name="Takami H."/>
        </authorList>
    </citation>
    <scope>NUCLEOTIDE SEQUENCE</scope>
    <source>
        <strain evidence="1">Expedition CK06-06</strain>
    </source>
</reference>
<name>X0X1M7_9ZZZZ</name>
<proteinExistence type="predicted"/>
<gene>
    <name evidence="1" type="ORF">S01H1_68025</name>
</gene>
<feature type="non-terminal residue" evidence="1">
    <location>
        <position position="249"/>
    </location>
</feature>
<comment type="caution">
    <text evidence="1">The sequence shown here is derived from an EMBL/GenBank/DDBJ whole genome shotgun (WGS) entry which is preliminary data.</text>
</comment>
<protein>
    <submittedName>
        <fullName evidence="1">Uncharacterized protein</fullName>
    </submittedName>
</protein>
<organism evidence="1">
    <name type="scientific">marine sediment metagenome</name>
    <dbReference type="NCBI Taxonomy" id="412755"/>
    <lineage>
        <taxon>unclassified sequences</taxon>
        <taxon>metagenomes</taxon>
        <taxon>ecological metagenomes</taxon>
    </lineage>
</organism>
<dbReference type="EMBL" id="BARS01045088">
    <property type="protein sequence ID" value="GAG29337.1"/>
    <property type="molecule type" value="Genomic_DNA"/>
</dbReference>
<sequence length="249" mass="28416">RIEKDFPKTRAASRAKRLRLQIEMPRLSMNIKTAMPPGSDAISINTRNLKKIYFRLYSIDPDKLRQSTRRFRGWSTILNYLNDEWLKKELGKQKLTISLTFKTGDKGDYKYINNKVDELDLKPGVYIVLVSGDKSFKIGSSLMAASFMNITELVLVGTCGFRCDVEDAYYKHIEDQGSSSIQSEGAHFYLFNAQSGDPVKQALISVFHTRNNKTTELTTDHDGTKNLLFPVKVRPCSRTWFSVDPLARS</sequence>
<dbReference type="AlphaFoldDB" id="X0X1M7"/>
<evidence type="ECO:0000313" key="1">
    <source>
        <dbReference type="EMBL" id="GAG29337.1"/>
    </source>
</evidence>
<feature type="non-terminal residue" evidence="1">
    <location>
        <position position="1"/>
    </location>
</feature>
<accession>X0X1M7</accession>